<gene>
    <name evidence="1" type="ORF">IMCC3135_15720</name>
</gene>
<reference evidence="1 2" key="1">
    <citation type="submission" date="2016-12" db="EMBL/GenBank/DDBJ databases">
        <authorList>
            <person name="Song W.-J."/>
            <person name="Kurnit D.M."/>
        </authorList>
    </citation>
    <scope>NUCLEOTIDE SEQUENCE [LARGE SCALE GENOMIC DNA]</scope>
    <source>
        <strain evidence="1 2">IMCC3135</strain>
    </source>
</reference>
<proteinExistence type="predicted"/>
<organism evidence="1 2">
    <name type="scientific">Granulosicoccus antarcticus IMCC3135</name>
    <dbReference type="NCBI Taxonomy" id="1192854"/>
    <lineage>
        <taxon>Bacteria</taxon>
        <taxon>Pseudomonadati</taxon>
        <taxon>Pseudomonadota</taxon>
        <taxon>Gammaproteobacteria</taxon>
        <taxon>Chromatiales</taxon>
        <taxon>Granulosicoccaceae</taxon>
        <taxon>Granulosicoccus</taxon>
    </lineage>
</organism>
<evidence type="ECO:0000313" key="2">
    <source>
        <dbReference type="Proteomes" id="UP000250079"/>
    </source>
</evidence>
<evidence type="ECO:0000313" key="1">
    <source>
        <dbReference type="EMBL" id="ASJ73226.1"/>
    </source>
</evidence>
<accession>A0A2Z2NP70</accession>
<sequence>MTTPFVPDDFDIPLELGTEHFRLETLGPQHNERDHEAWMSSIFGT</sequence>
<keyword evidence="2" id="KW-1185">Reference proteome</keyword>
<dbReference type="EMBL" id="CP018632">
    <property type="protein sequence ID" value="ASJ73226.1"/>
    <property type="molecule type" value="Genomic_DNA"/>
</dbReference>
<name>A0A2Z2NP70_9GAMM</name>
<dbReference type="Proteomes" id="UP000250079">
    <property type="component" value="Chromosome"/>
</dbReference>
<dbReference type="AlphaFoldDB" id="A0A2Z2NP70"/>
<dbReference type="KEGG" id="gai:IMCC3135_15720"/>
<protein>
    <submittedName>
        <fullName evidence="1">Uncharacterized protein</fullName>
    </submittedName>
</protein>